<reference evidence="8 9" key="1">
    <citation type="journal article" date="2021" name="Nat. Plants">
        <title>The Taxus genome provides insights into paclitaxel biosynthesis.</title>
        <authorList>
            <person name="Xiong X."/>
            <person name="Gou J."/>
            <person name="Liao Q."/>
            <person name="Li Y."/>
            <person name="Zhou Q."/>
            <person name="Bi G."/>
            <person name="Li C."/>
            <person name="Du R."/>
            <person name="Wang X."/>
            <person name="Sun T."/>
            <person name="Guo L."/>
            <person name="Liang H."/>
            <person name="Lu P."/>
            <person name="Wu Y."/>
            <person name="Zhang Z."/>
            <person name="Ro D.K."/>
            <person name="Shang Y."/>
            <person name="Huang S."/>
            <person name="Yan J."/>
        </authorList>
    </citation>
    <scope>NUCLEOTIDE SEQUENCE [LARGE SCALE GENOMIC DNA]</scope>
    <source>
        <strain evidence="8">Ta-2019</strain>
    </source>
</reference>
<evidence type="ECO:0000256" key="6">
    <source>
        <dbReference type="SAM" id="MobiDB-lite"/>
    </source>
</evidence>
<dbReference type="InterPro" id="IPR044766">
    <property type="entry name" value="NPSN/SNAP25-like_N_SNARE"/>
</dbReference>
<keyword evidence="5" id="KW-0472">Membrane</keyword>
<dbReference type="GO" id="GO:0015031">
    <property type="term" value="P:protein transport"/>
    <property type="evidence" value="ECO:0007669"/>
    <property type="project" value="UniProtKB-KW"/>
</dbReference>
<keyword evidence="9" id="KW-1185">Reference proteome</keyword>
<accession>A0AA38LR12</accession>
<evidence type="ECO:0000256" key="5">
    <source>
        <dbReference type="ARBA" id="ARBA00023136"/>
    </source>
</evidence>
<keyword evidence="3" id="KW-0813">Transport</keyword>
<comment type="caution">
    <text evidence="8">The sequence shown here is derived from an EMBL/GenBank/DDBJ whole genome shotgun (WGS) entry which is preliminary data.</text>
</comment>
<dbReference type="EMBL" id="JAHRHJ020000001">
    <property type="protein sequence ID" value="KAH9331760.1"/>
    <property type="molecule type" value="Genomic_DNA"/>
</dbReference>
<feature type="domain" description="T-SNARE coiled-coil homology" evidence="7">
    <location>
        <begin position="373"/>
        <end position="435"/>
    </location>
</feature>
<dbReference type="CDD" id="cd15861">
    <property type="entry name" value="SNARE_SNAP25N_23N_29N_SEC9N"/>
    <property type="match status" value="1"/>
</dbReference>
<feature type="region of interest" description="Disordered" evidence="6">
    <location>
        <begin position="1"/>
        <end position="104"/>
    </location>
</feature>
<evidence type="ECO:0000256" key="2">
    <source>
        <dbReference type="ARBA" id="ARBA00009480"/>
    </source>
</evidence>
<dbReference type="OMA" id="EMAIDMG"/>
<evidence type="ECO:0000313" key="8">
    <source>
        <dbReference type="EMBL" id="KAH9331760.1"/>
    </source>
</evidence>
<keyword evidence="4" id="KW-0653">Protein transport</keyword>
<dbReference type="Gene3D" id="1.20.5.110">
    <property type="match status" value="2"/>
</dbReference>
<dbReference type="GO" id="GO:0005484">
    <property type="term" value="F:SNAP receptor activity"/>
    <property type="evidence" value="ECO:0007669"/>
    <property type="project" value="InterPro"/>
</dbReference>
<protein>
    <recommendedName>
        <fullName evidence="7">t-SNARE coiled-coil homology domain-containing protein</fullName>
    </recommendedName>
</protein>
<feature type="compositionally biased region" description="Basic and acidic residues" evidence="6">
    <location>
        <begin position="22"/>
        <end position="41"/>
    </location>
</feature>
<dbReference type="SUPFAM" id="SSF58038">
    <property type="entry name" value="SNARE fusion complex"/>
    <property type="match status" value="2"/>
</dbReference>
<evidence type="ECO:0000256" key="3">
    <source>
        <dbReference type="ARBA" id="ARBA00022448"/>
    </source>
</evidence>
<dbReference type="FunFam" id="1.20.5.110:FF:000031">
    <property type="entry name" value="SNAP25 homologous protein SNAP33"/>
    <property type="match status" value="1"/>
</dbReference>
<evidence type="ECO:0000256" key="4">
    <source>
        <dbReference type="ARBA" id="ARBA00022927"/>
    </source>
</evidence>
<dbReference type="CDD" id="cd15841">
    <property type="entry name" value="SNARE_Qc"/>
    <property type="match status" value="1"/>
</dbReference>
<gene>
    <name evidence="8" type="ORF">KI387_003868</name>
</gene>
<dbReference type="AlphaFoldDB" id="A0AA38LR12"/>
<dbReference type="PANTHER" id="PTHR19305">
    <property type="entry name" value="SYNAPTOSOMAL ASSOCIATED PROTEIN"/>
    <property type="match status" value="1"/>
</dbReference>
<comment type="subcellular location">
    <subcellularLocation>
        <location evidence="1">Membrane</location>
    </subcellularLocation>
</comment>
<dbReference type="PROSITE" id="PS50192">
    <property type="entry name" value="T_SNARE"/>
    <property type="match status" value="1"/>
</dbReference>
<dbReference type="PANTHER" id="PTHR19305:SF9">
    <property type="entry name" value="SYNAPTOSOMAL-ASSOCIATED PROTEIN 29"/>
    <property type="match status" value="1"/>
</dbReference>
<sequence>MSRRNHSKDSGSFNPFDSDDEADRKPSSRKAASEKQLKNPFDDEAVSKPVVRRVQFESRKGSAAHRNPFSDGEVEEEGKPKKGNLAAKLENGTLFDNNNNNYRAPNRVYKELDDKNNNNEDLRPKRGERFMSHVKERASSVGESAMKTAEKFKETSVNSAHKIRIKKPSRSLSPEVLGSIASKGISLPNSELQQRDLLLADEERQKEKERVSVDYATRRRYKSNFVESGGFENQSVQELEGYAVYKAEETTSTVNNCLKVAEDIREDASKTLVALHQQGEQITRTHNIALNIDHDLRAGEKLLGSLGGIFSRKWKPDKTRTITGPLLTRDSSFKRRGKHMEQRTALGLVRSPKGRSSSRTYPVAADTAQARVEVEKAKQDDALSDLSNVLDQLKEMAFDMGSEIGSQNEAIDHLGDDVTELSYGVKGANARGRRLLGK</sequence>
<organism evidence="8 9">
    <name type="scientific">Taxus chinensis</name>
    <name type="common">Chinese yew</name>
    <name type="synonym">Taxus wallichiana var. chinensis</name>
    <dbReference type="NCBI Taxonomy" id="29808"/>
    <lineage>
        <taxon>Eukaryota</taxon>
        <taxon>Viridiplantae</taxon>
        <taxon>Streptophyta</taxon>
        <taxon>Embryophyta</taxon>
        <taxon>Tracheophyta</taxon>
        <taxon>Spermatophyta</taxon>
        <taxon>Pinopsida</taxon>
        <taxon>Pinidae</taxon>
        <taxon>Conifers II</taxon>
        <taxon>Cupressales</taxon>
        <taxon>Taxaceae</taxon>
        <taxon>Taxus</taxon>
    </lineage>
</organism>
<comment type="similarity">
    <text evidence="2">Belongs to the SNAP-25 family.</text>
</comment>
<dbReference type="GO" id="GO:0016192">
    <property type="term" value="P:vesicle-mediated transport"/>
    <property type="evidence" value="ECO:0007669"/>
    <property type="project" value="UniProtKB-ARBA"/>
</dbReference>
<dbReference type="InterPro" id="IPR000727">
    <property type="entry name" value="T_SNARE_dom"/>
</dbReference>
<dbReference type="SMART" id="SM00397">
    <property type="entry name" value="t_SNARE"/>
    <property type="match status" value="2"/>
</dbReference>
<evidence type="ECO:0000313" key="9">
    <source>
        <dbReference type="Proteomes" id="UP000824469"/>
    </source>
</evidence>
<dbReference type="Proteomes" id="UP000824469">
    <property type="component" value="Unassembled WGS sequence"/>
</dbReference>
<evidence type="ECO:0000256" key="1">
    <source>
        <dbReference type="ARBA" id="ARBA00004370"/>
    </source>
</evidence>
<name>A0AA38LR12_TAXCH</name>
<proteinExistence type="inferred from homology"/>
<dbReference type="GO" id="GO:0005886">
    <property type="term" value="C:plasma membrane"/>
    <property type="evidence" value="ECO:0007669"/>
    <property type="project" value="TreeGrafter"/>
</dbReference>
<evidence type="ECO:0000259" key="7">
    <source>
        <dbReference type="PROSITE" id="PS50192"/>
    </source>
</evidence>
<dbReference type="GO" id="GO:0031201">
    <property type="term" value="C:SNARE complex"/>
    <property type="evidence" value="ECO:0007669"/>
    <property type="project" value="InterPro"/>
</dbReference>